<sequence length="497" mass="55820">MNNDTSPVSIRKRKPRIKQLKDTSSADHPQCSNDIQAQNEKPTGQTNAPETPIRKNSQLCESPQFLDLADSPEFRVGWDDGFGQTKSCDQIKLNENINGSRKKSNRKTMNVRTLRTQRILSTNVQPETITCVNDHPESDEFLQWAQSLLCAPPDVEQEEARNSSLLNQSLNTSSEQQSPKPTEMRTPKRPVCKNSTPSSDNIRETRLFQSIKKRSYPSVSTNQKSPCSPLARQNQLFSKPLPNEKCTRNQMKPPGQLNTNANNNLDSKDEYNEFFNDSVNELMIQCSQAVESRFNNENSNVANLLDDSSNDLILQCTQQVENDLLKLEKQNSHQNIPSKIQNSEKTKGHLVNTNVSDRHVKKADSISNRQNNQPKEQPSRNETADVRSENNSKFIPKQSSHLHKLDCPSAIVFNNESNNVISSISNKLIGKGFNTDVCSSPNQSSANSRSTVLEGTEKSSNKHFLSPTAKDDTRRKKFCHNNNVVSASIKCDNSGLH</sequence>
<gene>
    <name evidence="3" type="primary">LOC103519530</name>
</gene>
<dbReference type="RefSeq" id="XP_008482840.2">
    <property type="nucleotide sequence ID" value="XM_008484618.3"/>
</dbReference>
<dbReference type="AlphaFoldDB" id="A0A1S3DJD8"/>
<feature type="compositionally biased region" description="Polar residues" evidence="1">
    <location>
        <begin position="365"/>
        <end position="376"/>
    </location>
</feature>
<name>A0A1S3DJD8_DIACI</name>
<dbReference type="Proteomes" id="UP000079169">
    <property type="component" value="Unplaced"/>
</dbReference>
<evidence type="ECO:0000313" key="2">
    <source>
        <dbReference type="Proteomes" id="UP000079169"/>
    </source>
</evidence>
<feature type="compositionally biased region" description="Low complexity" evidence="1">
    <location>
        <begin position="440"/>
        <end position="450"/>
    </location>
</feature>
<proteinExistence type="predicted"/>
<feature type="region of interest" description="Disordered" evidence="1">
    <location>
        <begin position="155"/>
        <end position="265"/>
    </location>
</feature>
<reference evidence="3" key="1">
    <citation type="submission" date="2025-08" db="UniProtKB">
        <authorList>
            <consortium name="RefSeq"/>
        </authorList>
    </citation>
    <scope>IDENTIFICATION</scope>
</reference>
<protein>
    <submittedName>
        <fullName evidence="3">Uncharacterized protein</fullName>
    </submittedName>
</protein>
<keyword evidence="2" id="KW-1185">Reference proteome</keyword>
<accession>A0A1S3DJD8</accession>
<feature type="region of interest" description="Disordered" evidence="1">
    <location>
        <begin position="330"/>
        <end position="349"/>
    </location>
</feature>
<dbReference type="GeneID" id="103519530"/>
<feature type="compositionally biased region" description="Polar residues" evidence="1">
    <location>
        <begin position="256"/>
        <end position="265"/>
    </location>
</feature>
<feature type="compositionally biased region" description="Basic and acidic residues" evidence="1">
    <location>
        <begin position="377"/>
        <end position="388"/>
    </location>
</feature>
<organism evidence="2 3">
    <name type="scientific">Diaphorina citri</name>
    <name type="common">Asian citrus psyllid</name>
    <dbReference type="NCBI Taxonomy" id="121845"/>
    <lineage>
        <taxon>Eukaryota</taxon>
        <taxon>Metazoa</taxon>
        <taxon>Ecdysozoa</taxon>
        <taxon>Arthropoda</taxon>
        <taxon>Hexapoda</taxon>
        <taxon>Insecta</taxon>
        <taxon>Pterygota</taxon>
        <taxon>Neoptera</taxon>
        <taxon>Paraneoptera</taxon>
        <taxon>Hemiptera</taxon>
        <taxon>Sternorrhyncha</taxon>
        <taxon>Psylloidea</taxon>
        <taxon>Psyllidae</taxon>
        <taxon>Diaphorininae</taxon>
        <taxon>Diaphorina</taxon>
    </lineage>
</organism>
<feature type="region of interest" description="Disordered" evidence="1">
    <location>
        <begin position="440"/>
        <end position="469"/>
    </location>
</feature>
<dbReference type="KEGG" id="dci:103519530"/>
<feature type="region of interest" description="Disordered" evidence="1">
    <location>
        <begin position="355"/>
        <end position="388"/>
    </location>
</feature>
<evidence type="ECO:0000313" key="3">
    <source>
        <dbReference type="RefSeq" id="XP_008482840.2"/>
    </source>
</evidence>
<evidence type="ECO:0000256" key="1">
    <source>
        <dbReference type="SAM" id="MobiDB-lite"/>
    </source>
</evidence>
<feature type="compositionally biased region" description="Polar residues" evidence="1">
    <location>
        <begin position="26"/>
        <end position="55"/>
    </location>
</feature>
<dbReference type="PaxDb" id="121845-A0A1S3DJD8"/>
<feature type="region of interest" description="Disordered" evidence="1">
    <location>
        <begin position="1"/>
        <end position="55"/>
    </location>
</feature>
<feature type="compositionally biased region" description="Low complexity" evidence="1">
    <location>
        <begin position="162"/>
        <end position="178"/>
    </location>
</feature>
<feature type="compositionally biased region" description="Polar residues" evidence="1">
    <location>
        <begin position="217"/>
        <end position="237"/>
    </location>
</feature>
<feature type="compositionally biased region" description="Polar residues" evidence="1">
    <location>
        <begin position="332"/>
        <end position="341"/>
    </location>
</feature>